<accession>A0ABW2QP03</accession>
<dbReference type="InterPro" id="IPR051257">
    <property type="entry name" value="Diverse_CBS-Domain"/>
</dbReference>
<evidence type="ECO:0000259" key="3">
    <source>
        <dbReference type="PROSITE" id="PS51371"/>
    </source>
</evidence>
<keyword evidence="1 2" id="KW-0129">CBS domain</keyword>
<dbReference type="PANTHER" id="PTHR43080">
    <property type="entry name" value="CBS DOMAIN-CONTAINING PROTEIN CBSX3, MITOCHONDRIAL"/>
    <property type="match status" value="1"/>
</dbReference>
<evidence type="ECO:0000313" key="4">
    <source>
        <dbReference type="EMBL" id="MFC7411124.1"/>
    </source>
</evidence>
<gene>
    <name evidence="4" type="ORF">ACFQPB_19860</name>
</gene>
<evidence type="ECO:0000256" key="1">
    <source>
        <dbReference type="ARBA" id="ARBA00023122"/>
    </source>
</evidence>
<evidence type="ECO:0000313" key="5">
    <source>
        <dbReference type="Proteomes" id="UP001596501"/>
    </source>
</evidence>
<dbReference type="PANTHER" id="PTHR43080:SF2">
    <property type="entry name" value="CBS DOMAIN-CONTAINING PROTEIN"/>
    <property type="match status" value="1"/>
</dbReference>
<dbReference type="InterPro" id="IPR046342">
    <property type="entry name" value="CBS_dom_sf"/>
</dbReference>
<feature type="domain" description="CBS" evidence="3">
    <location>
        <begin position="6"/>
        <end position="66"/>
    </location>
</feature>
<dbReference type="Proteomes" id="UP001596501">
    <property type="component" value="Unassembled WGS sequence"/>
</dbReference>
<protein>
    <submittedName>
        <fullName evidence="4">CBS domain-containing protein</fullName>
    </submittedName>
</protein>
<dbReference type="EMBL" id="JBHTCA010000024">
    <property type="protein sequence ID" value="MFC7411124.1"/>
    <property type="molecule type" value="Genomic_DNA"/>
</dbReference>
<dbReference type="Gene3D" id="3.10.580.10">
    <property type="entry name" value="CBS-domain"/>
    <property type="match status" value="1"/>
</dbReference>
<dbReference type="SUPFAM" id="SSF54631">
    <property type="entry name" value="CBS-domain pair"/>
    <property type="match status" value="1"/>
</dbReference>
<keyword evidence="5" id="KW-1185">Reference proteome</keyword>
<dbReference type="PROSITE" id="PS51371">
    <property type="entry name" value="CBS"/>
    <property type="match status" value="2"/>
</dbReference>
<dbReference type="InterPro" id="IPR000644">
    <property type="entry name" value="CBS_dom"/>
</dbReference>
<organism evidence="4 5">
    <name type="scientific">Hydrogenophaga atypica</name>
    <dbReference type="NCBI Taxonomy" id="249409"/>
    <lineage>
        <taxon>Bacteria</taxon>
        <taxon>Pseudomonadati</taxon>
        <taxon>Pseudomonadota</taxon>
        <taxon>Betaproteobacteria</taxon>
        <taxon>Burkholderiales</taxon>
        <taxon>Comamonadaceae</taxon>
        <taxon>Hydrogenophaga</taxon>
    </lineage>
</organism>
<dbReference type="SMART" id="SM00116">
    <property type="entry name" value="CBS"/>
    <property type="match status" value="2"/>
</dbReference>
<name>A0ABW2QP03_9BURK</name>
<dbReference type="RefSeq" id="WP_382198882.1">
    <property type="nucleotide sequence ID" value="NZ_JBHTCA010000024.1"/>
</dbReference>
<feature type="domain" description="CBS" evidence="3">
    <location>
        <begin position="75"/>
        <end position="131"/>
    </location>
</feature>
<proteinExistence type="predicted"/>
<comment type="caution">
    <text evidence="4">The sequence shown here is derived from an EMBL/GenBank/DDBJ whole genome shotgun (WGS) entry which is preliminary data.</text>
</comment>
<reference evidence="5" key="1">
    <citation type="journal article" date="2019" name="Int. J. Syst. Evol. Microbiol.">
        <title>The Global Catalogue of Microorganisms (GCM) 10K type strain sequencing project: providing services to taxonomists for standard genome sequencing and annotation.</title>
        <authorList>
            <consortium name="The Broad Institute Genomics Platform"/>
            <consortium name="The Broad Institute Genome Sequencing Center for Infectious Disease"/>
            <person name="Wu L."/>
            <person name="Ma J."/>
        </authorList>
    </citation>
    <scope>NUCLEOTIDE SEQUENCE [LARGE SCALE GENOMIC DNA]</scope>
    <source>
        <strain evidence="5">CGMCC 1.12371</strain>
    </source>
</reference>
<sequence length="155" mass="17273">MKVSDILRVKGNTLYTATPDEPLASALNLMAEKDIGSLVVMDHGDLVGMLTFREVIQLVVKNGGAVGTTIVRTAMDDAPLTCTMETELDEVRRMMLDRHARYMPVMDKRMLMGVISFYDVAKAVVDSQNFENKMLKAYIRDWPADAESEADSPKL</sequence>
<dbReference type="Pfam" id="PF00571">
    <property type="entry name" value="CBS"/>
    <property type="match status" value="2"/>
</dbReference>
<evidence type="ECO:0000256" key="2">
    <source>
        <dbReference type="PROSITE-ProRule" id="PRU00703"/>
    </source>
</evidence>